<dbReference type="PANTHER" id="PTHR33284:SF1">
    <property type="entry name" value="RIBOSOMAL PROTEIN L25_GLN-TRNA SYNTHETASE, ANTI-CODON-BINDING DOMAIN-CONTAINING PROTEIN"/>
    <property type="match status" value="1"/>
</dbReference>
<dbReference type="InterPro" id="IPR020056">
    <property type="entry name" value="Rbsml_bL25/Gln-tRNA_synth_N"/>
</dbReference>
<evidence type="ECO:0000256" key="2">
    <source>
        <dbReference type="ARBA" id="ARBA00022884"/>
    </source>
</evidence>
<dbReference type="InterPro" id="IPR020930">
    <property type="entry name" value="Ribosomal_uL5_bac-type"/>
</dbReference>
<dbReference type="AlphaFoldDB" id="A0A081L7H1"/>
<gene>
    <name evidence="5" type="primary">rplY</name>
    <name evidence="5" type="synonym">ctc</name>
    <name evidence="9" type="ORF">BA70_10115</name>
</gene>
<dbReference type="CDD" id="cd00495">
    <property type="entry name" value="Ribosomal_L25_TL5_CTC"/>
    <property type="match status" value="1"/>
</dbReference>
<name>A0A081L7H1_9BACI</name>
<comment type="function">
    <text evidence="5">This is one of the proteins that binds to the 5S RNA in the ribosome where it forms part of the central protuberance.</text>
</comment>
<dbReference type="Gene3D" id="2.170.120.20">
    <property type="entry name" value="Ribosomal protein L25, beta domain"/>
    <property type="match status" value="1"/>
</dbReference>
<comment type="caution">
    <text evidence="9">The sequence shown here is derived from an EMBL/GenBank/DDBJ whole genome shotgun (WGS) entry which is preliminary data.</text>
</comment>
<dbReference type="Proteomes" id="UP000028091">
    <property type="component" value="Unassembled WGS sequence"/>
</dbReference>
<evidence type="ECO:0000313" key="9">
    <source>
        <dbReference type="EMBL" id="KEP25197.1"/>
    </source>
</evidence>
<dbReference type="RefSeq" id="WP_034324480.1">
    <property type="nucleotide sequence ID" value="NZ_JAVIKA010000013.1"/>
</dbReference>
<sequence length="208" mass="22843">MATLKANKRTDFKRSTLQKIRHSGHVPGVIYGKNTDNLAVSLDSIDLLKTLRDEGKNTIITLDVGGDTKSVMVTELQTDPLKNELVHADFQVVDLQREIDADVPVQLIGESKGVKDGGVLQQPLFELSVTAKPKDIPQHIEADITNLDVNDVLTVGELSVQSTYQINNDPEEVVASILPPQQSEVPEPDSEEETQEPEAIKEKDNNGE</sequence>
<dbReference type="HAMAP" id="MF_01334">
    <property type="entry name" value="Ribosomal_bL25_CTC"/>
    <property type="match status" value="1"/>
</dbReference>
<keyword evidence="1 5" id="KW-0699">rRNA-binding</keyword>
<dbReference type="SUPFAM" id="SSF50715">
    <property type="entry name" value="Ribosomal protein L25-like"/>
    <property type="match status" value="1"/>
</dbReference>
<dbReference type="EMBL" id="JOTP01000029">
    <property type="protein sequence ID" value="KEP25197.1"/>
    <property type="molecule type" value="Genomic_DNA"/>
</dbReference>
<evidence type="ECO:0000256" key="6">
    <source>
        <dbReference type="SAM" id="MobiDB-lite"/>
    </source>
</evidence>
<evidence type="ECO:0000259" key="7">
    <source>
        <dbReference type="Pfam" id="PF01386"/>
    </source>
</evidence>
<dbReference type="InterPro" id="IPR001021">
    <property type="entry name" value="Ribosomal_bL25_long"/>
</dbReference>
<evidence type="ECO:0000256" key="5">
    <source>
        <dbReference type="HAMAP-Rule" id="MF_01334"/>
    </source>
</evidence>
<dbReference type="NCBIfam" id="NF004133">
    <property type="entry name" value="PRK05618.2-4"/>
    <property type="match status" value="1"/>
</dbReference>
<keyword evidence="10" id="KW-1185">Reference proteome</keyword>
<keyword evidence="2 5" id="KW-0694">RNA-binding</keyword>
<evidence type="ECO:0000256" key="1">
    <source>
        <dbReference type="ARBA" id="ARBA00022730"/>
    </source>
</evidence>
<dbReference type="GO" id="GO:0003735">
    <property type="term" value="F:structural constituent of ribosome"/>
    <property type="evidence" value="ECO:0007669"/>
    <property type="project" value="InterPro"/>
</dbReference>
<evidence type="ECO:0000256" key="3">
    <source>
        <dbReference type="ARBA" id="ARBA00022980"/>
    </source>
</evidence>
<feature type="region of interest" description="Disordered" evidence="6">
    <location>
        <begin position="178"/>
        <end position="208"/>
    </location>
</feature>
<dbReference type="Pfam" id="PF01386">
    <property type="entry name" value="Ribosomal_L25p"/>
    <property type="match status" value="1"/>
</dbReference>
<dbReference type="GO" id="GO:0008097">
    <property type="term" value="F:5S rRNA binding"/>
    <property type="evidence" value="ECO:0007669"/>
    <property type="project" value="InterPro"/>
</dbReference>
<dbReference type="Pfam" id="PF14693">
    <property type="entry name" value="Ribosomal_TL5_C"/>
    <property type="match status" value="1"/>
</dbReference>
<organism evidence="9 10">
    <name type="scientific">Bacillus zhangzhouensis</name>
    <dbReference type="NCBI Taxonomy" id="1178540"/>
    <lineage>
        <taxon>Bacteria</taxon>
        <taxon>Bacillati</taxon>
        <taxon>Bacillota</taxon>
        <taxon>Bacilli</taxon>
        <taxon>Bacillales</taxon>
        <taxon>Bacillaceae</taxon>
        <taxon>Bacillus</taxon>
    </lineage>
</organism>
<dbReference type="InterPro" id="IPR020057">
    <property type="entry name" value="Ribosomal_bL25_b-dom"/>
</dbReference>
<dbReference type="GO" id="GO:0022625">
    <property type="term" value="C:cytosolic large ribosomal subunit"/>
    <property type="evidence" value="ECO:0007669"/>
    <property type="project" value="TreeGrafter"/>
</dbReference>
<feature type="compositionally biased region" description="Acidic residues" evidence="6">
    <location>
        <begin position="186"/>
        <end position="196"/>
    </location>
</feature>
<dbReference type="PANTHER" id="PTHR33284">
    <property type="entry name" value="RIBOSOMAL PROTEIN L25/GLN-TRNA SYNTHETASE, ANTI-CODON-BINDING DOMAIN-CONTAINING PROTEIN"/>
    <property type="match status" value="1"/>
</dbReference>
<dbReference type="eggNOG" id="COG1825">
    <property type="taxonomic scope" value="Bacteria"/>
</dbReference>
<dbReference type="NCBIfam" id="TIGR00731">
    <property type="entry name" value="bL25_bact_ctc"/>
    <property type="match status" value="1"/>
</dbReference>
<keyword evidence="3 5" id="KW-0689">Ribosomal protein</keyword>
<dbReference type="OrthoDB" id="9790002at2"/>
<evidence type="ECO:0000259" key="8">
    <source>
        <dbReference type="Pfam" id="PF14693"/>
    </source>
</evidence>
<feature type="domain" description="Large ribosomal subunit protein bL25 beta" evidence="8">
    <location>
        <begin position="99"/>
        <end position="181"/>
    </location>
</feature>
<dbReference type="Gene3D" id="2.40.240.10">
    <property type="entry name" value="Ribosomal Protein L25, Chain P"/>
    <property type="match status" value="1"/>
</dbReference>
<proteinExistence type="inferred from homology"/>
<evidence type="ECO:0000313" key="10">
    <source>
        <dbReference type="Proteomes" id="UP000028091"/>
    </source>
</evidence>
<dbReference type="InterPro" id="IPR011035">
    <property type="entry name" value="Ribosomal_bL25/Gln-tRNA_synth"/>
</dbReference>
<dbReference type="InterPro" id="IPR029751">
    <property type="entry name" value="Ribosomal_L25_dom"/>
</dbReference>
<accession>A0A081L7H1</accession>
<feature type="domain" description="Large ribosomal subunit protein bL25 L25" evidence="7">
    <location>
        <begin position="4"/>
        <end position="90"/>
    </location>
</feature>
<comment type="similarity">
    <text evidence="5">Belongs to the bacterial ribosomal protein bL25 family. CTC subfamily.</text>
</comment>
<protein>
    <recommendedName>
        <fullName evidence="5">Large ribosomal subunit protein bL25</fullName>
    </recommendedName>
    <alternativeName>
        <fullName evidence="5">General stress protein CTC</fullName>
    </alternativeName>
</protein>
<comment type="subunit">
    <text evidence="5">Part of the 50S ribosomal subunit; part of the 5S rRNA/L5/L18/L25 subcomplex. Contacts the 5S rRNA. Binds to the 5S rRNA independently of L5 and L18.</text>
</comment>
<reference evidence="9 10" key="1">
    <citation type="submission" date="2012-09" db="EMBL/GenBank/DDBJ databases">
        <title>Genome Sequence of Bacillus sp. DW5-4.</title>
        <authorList>
            <person name="Lai Q."/>
            <person name="Liu Y."/>
            <person name="Shao Z."/>
        </authorList>
    </citation>
    <scope>NUCLEOTIDE SEQUENCE [LARGE SCALE GENOMIC DNA]</scope>
    <source>
        <strain evidence="9 10">DW5-4</strain>
    </source>
</reference>
<keyword evidence="4 5" id="KW-0687">Ribonucleoprotein</keyword>
<dbReference type="InterPro" id="IPR037121">
    <property type="entry name" value="Ribosomal_bL25_C"/>
</dbReference>
<dbReference type="GO" id="GO:0006412">
    <property type="term" value="P:translation"/>
    <property type="evidence" value="ECO:0007669"/>
    <property type="project" value="UniProtKB-UniRule"/>
</dbReference>
<evidence type="ECO:0000256" key="4">
    <source>
        <dbReference type="ARBA" id="ARBA00023274"/>
    </source>
</evidence>
<feature type="compositionally biased region" description="Basic and acidic residues" evidence="6">
    <location>
        <begin position="198"/>
        <end position="208"/>
    </location>
</feature>